<evidence type="ECO:0000256" key="1">
    <source>
        <dbReference type="SAM" id="MobiDB-lite"/>
    </source>
</evidence>
<keyword evidence="3" id="KW-1185">Reference proteome</keyword>
<reference evidence="2" key="1">
    <citation type="journal article" date="2023" name="Mol. Phylogenet. Evol.">
        <title>Genome-scale phylogeny and comparative genomics of the fungal order Sordariales.</title>
        <authorList>
            <person name="Hensen N."/>
            <person name="Bonometti L."/>
            <person name="Westerberg I."/>
            <person name="Brannstrom I.O."/>
            <person name="Guillou S."/>
            <person name="Cros-Aarteil S."/>
            <person name="Calhoun S."/>
            <person name="Haridas S."/>
            <person name="Kuo A."/>
            <person name="Mondo S."/>
            <person name="Pangilinan J."/>
            <person name="Riley R."/>
            <person name="LaButti K."/>
            <person name="Andreopoulos B."/>
            <person name="Lipzen A."/>
            <person name="Chen C."/>
            <person name="Yan M."/>
            <person name="Daum C."/>
            <person name="Ng V."/>
            <person name="Clum A."/>
            <person name="Steindorff A."/>
            <person name="Ohm R.A."/>
            <person name="Martin F."/>
            <person name="Silar P."/>
            <person name="Natvig D.O."/>
            <person name="Lalanne C."/>
            <person name="Gautier V."/>
            <person name="Ament-Velasquez S.L."/>
            <person name="Kruys A."/>
            <person name="Hutchinson M.I."/>
            <person name="Powell A.J."/>
            <person name="Barry K."/>
            <person name="Miller A.N."/>
            <person name="Grigoriev I.V."/>
            <person name="Debuchy R."/>
            <person name="Gladieux P."/>
            <person name="Hiltunen Thoren M."/>
            <person name="Johannesson H."/>
        </authorList>
    </citation>
    <scope>NUCLEOTIDE SEQUENCE</scope>
    <source>
        <strain evidence="2">PSN243</strain>
    </source>
</reference>
<sequence length="144" mass="14841">MPRLRQRGKVGSPEPTKLSASDSPAAGSTAGSTALPGHIKKRLPRPVPAATAMTEAQDEHRPLLDGETAEGSEPTMAPSWAARNQWIVLALASGGCAAFNGVFAKLTTTELTTSLSQAIARFLGLSAIEGGIELVTRAVSSSFG</sequence>
<protein>
    <submittedName>
        <fullName evidence="2">Transcription initiation factor iia small subunit</fullName>
    </submittedName>
</protein>
<dbReference type="EMBL" id="MU865945">
    <property type="protein sequence ID" value="KAK4448068.1"/>
    <property type="molecule type" value="Genomic_DNA"/>
</dbReference>
<proteinExistence type="predicted"/>
<evidence type="ECO:0000313" key="2">
    <source>
        <dbReference type="EMBL" id="KAK4448068.1"/>
    </source>
</evidence>
<gene>
    <name evidence="2" type="ORF">QBC34DRAFT_118360</name>
</gene>
<reference evidence="2" key="2">
    <citation type="submission" date="2023-05" db="EMBL/GenBank/DDBJ databases">
        <authorList>
            <consortium name="Lawrence Berkeley National Laboratory"/>
            <person name="Steindorff A."/>
            <person name="Hensen N."/>
            <person name="Bonometti L."/>
            <person name="Westerberg I."/>
            <person name="Brannstrom I.O."/>
            <person name="Guillou S."/>
            <person name="Cros-Aarteil S."/>
            <person name="Calhoun S."/>
            <person name="Haridas S."/>
            <person name="Kuo A."/>
            <person name="Mondo S."/>
            <person name="Pangilinan J."/>
            <person name="Riley R."/>
            <person name="Labutti K."/>
            <person name="Andreopoulos B."/>
            <person name="Lipzen A."/>
            <person name="Chen C."/>
            <person name="Yanf M."/>
            <person name="Daum C."/>
            <person name="Ng V."/>
            <person name="Clum A."/>
            <person name="Ohm R."/>
            <person name="Martin F."/>
            <person name="Silar P."/>
            <person name="Natvig D."/>
            <person name="Lalanne C."/>
            <person name="Gautier V."/>
            <person name="Ament-Velasquez S.L."/>
            <person name="Kruys A."/>
            <person name="Hutchinson M.I."/>
            <person name="Powell A.J."/>
            <person name="Barry K."/>
            <person name="Miller A.N."/>
            <person name="Grigoriev I.V."/>
            <person name="Debuchy R."/>
            <person name="Gladieux P."/>
            <person name="Thoren M.H."/>
            <person name="Johannesson H."/>
        </authorList>
    </citation>
    <scope>NUCLEOTIDE SEQUENCE</scope>
    <source>
        <strain evidence="2">PSN243</strain>
    </source>
</reference>
<evidence type="ECO:0000313" key="3">
    <source>
        <dbReference type="Proteomes" id="UP001321760"/>
    </source>
</evidence>
<accession>A0AAV9GIP7</accession>
<feature type="compositionally biased region" description="Low complexity" evidence="1">
    <location>
        <begin position="19"/>
        <end position="34"/>
    </location>
</feature>
<name>A0AAV9GIP7_9PEZI</name>
<comment type="caution">
    <text evidence="2">The sequence shown here is derived from an EMBL/GenBank/DDBJ whole genome shotgun (WGS) entry which is preliminary data.</text>
</comment>
<feature type="region of interest" description="Disordered" evidence="1">
    <location>
        <begin position="1"/>
        <end position="77"/>
    </location>
</feature>
<dbReference type="Proteomes" id="UP001321760">
    <property type="component" value="Unassembled WGS sequence"/>
</dbReference>
<organism evidence="2 3">
    <name type="scientific">Podospora aff. communis PSN243</name>
    <dbReference type="NCBI Taxonomy" id="3040156"/>
    <lineage>
        <taxon>Eukaryota</taxon>
        <taxon>Fungi</taxon>
        <taxon>Dikarya</taxon>
        <taxon>Ascomycota</taxon>
        <taxon>Pezizomycotina</taxon>
        <taxon>Sordariomycetes</taxon>
        <taxon>Sordariomycetidae</taxon>
        <taxon>Sordariales</taxon>
        <taxon>Podosporaceae</taxon>
        <taxon>Podospora</taxon>
    </lineage>
</organism>
<dbReference type="AlphaFoldDB" id="A0AAV9GIP7"/>